<reference evidence="1 2" key="1">
    <citation type="submission" date="2018-02" db="EMBL/GenBank/DDBJ databases">
        <title>Genomic Encyclopedia of Archaeal and Bacterial Type Strains, Phase II (KMG-II): from individual species to whole genera.</title>
        <authorList>
            <person name="Goeker M."/>
        </authorList>
    </citation>
    <scope>NUCLEOTIDE SEQUENCE [LARGE SCALE GENOMIC DNA]</scope>
    <source>
        <strain evidence="1 2">YU 961-1</strain>
    </source>
</reference>
<comment type="caution">
    <text evidence="1">The sequence shown here is derived from an EMBL/GenBank/DDBJ whole genome shotgun (WGS) entry which is preliminary data.</text>
</comment>
<accession>A0A2S6GL66</accession>
<evidence type="ECO:0000313" key="2">
    <source>
        <dbReference type="Proteomes" id="UP000239203"/>
    </source>
</evidence>
<gene>
    <name evidence="1" type="ORF">CLV40_112190</name>
</gene>
<dbReference type="AlphaFoldDB" id="A0A2S6GL66"/>
<dbReference type="OrthoDB" id="68692at2"/>
<organism evidence="1 2">
    <name type="scientific">Actinokineospora auranticolor</name>
    <dbReference type="NCBI Taxonomy" id="155976"/>
    <lineage>
        <taxon>Bacteria</taxon>
        <taxon>Bacillati</taxon>
        <taxon>Actinomycetota</taxon>
        <taxon>Actinomycetes</taxon>
        <taxon>Pseudonocardiales</taxon>
        <taxon>Pseudonocardiaceae</taxon>
        <taxon>Actinokineospora</taxon>
    </lineage>
</organism>
<keyword evidence="2" id="KW-1185">Reference proteome</keyword>
<proteinExistence type="predicted"/>
<dbReference type="EMBL" id="PTIX01000012">
    <property type="protein sequence ID" value="PPK65923.1"/>
    <property type="molecule type" value="Genomic_DNA"/>
</dbReference>
<evidence type="ECO:0000313" key="1">
    <source>
        <dbReference type="EMBL" id="PPK65923.1"/>
    </source>
</evidence>
<name>A0A2S6GL66_9PSEU</name>
<dbReference type="RefSeq" id="WP_104480892.1">
    <property type="nucleotide sequence ID" value="NZ_CP154825.1"/>
</dbReference>
<dbReference type="Proteomes" id="UP000239203">
    <property type="component" value="Unassembled WGS sequence"/>
</dbReference>
<sequence>MTTDQPVVVRRDDDDDEILGYLRPVADRWQPTTVFHAVLAEPSERDAAEDVLRRDGMTSLSDPWWLEGTPGDWREVRIQEARPDRVRVRWADPMAEQPAHGHWVDPLATPLHRVRPR</sequence>
<protein>
    <submittedName>
        <fullName evidence="1">Uncharacterized protein</fullName>
    </submittedName>
</protein>